<organism evidence="1 2">
    <name type="scientific">Candidatus Dojkabacteria bacterium</name>
    <dbReference type="NCBI Taxonomy" id="2099670"/>
    <lineage>
        <taxon>Bacteria</taxon>
        <taxon>Candidatus Dojkabacteria</taxon>
    </lineage>
</organism>
<dbReference type="InterPro" id="IPR019546">
    <property type="entry name" value="TAT_signal_bac_arc"/>
</dbReference>
<dbReference type="NCBIfam" id="TIGR01409">
    <property type="entry name" value="TAT_signal_seq"/>
    <property type="match status" value="1"/>
</dbReference>
<dbReference type="PROSITE" id="PS51318">
    <property type="entry name" value="TAT"/>
    <property type="match status" value="1"/>
</dbReference>
<name>A0A847EU26_9BACT</name>
<protein>
    <submittedName>
        <fullName evidence="1">Twin-arginine translocation signal domain-containing protein</fullName>
    </submittedName>
</protein>
<dbReference type="Proteomes" id="UP000554004">
    <property type="component" value="Unassembled WGS sequence"/>
</dbReference>
<dbReference type="InterPro" id="IPR006311">
    <property type="entry name" value="TAT_signal"/>
</dbReference>
<gene>
    <name evidence="1" type="ORF">GX618_03450</name>
</gene>
<accession>A0A847EU26</accession>
<dbReference type="EMBL" id="JAAZAL010000121">
    <property type="protein sequence ID" value="NLE31300.1"/>
    <property type="molecule type" value="Genomic_DNA"/>
</dbReference>
<evidence type="ECO:0000313" key="2">
    <source>
        <dbReference type="Proteomes" id="UP000554004"/>
    </source>
</evidence>
<proteinExistence type="predicted"/>
<comment type="caution">
    <text evidence="1">The sequence shown here is derived from an EMBL/GenBank/DDBJ whole genome shotgun (WGS) entry which is preliminary data.</text>
</comment>
<sequence length="284" mass="31154">MEGVNQSDNMGVIPDRLIQNNRGEQNPEEKELNEIFKKVPEVNRRDFLKIAGIAALGLLAACAPKPVQDTLRYATEPNSNPTTTPELEKYAYVKDPQRLNSNDFIKGAVNFPSAIVDRSPFAINDRREPLFLRYGGQFSEVTFLHSTGQKPPVVGEILPLMYKVPTDTSLRDIEVVPYAISTGSESKKVDLNDGRIHYVVPIVTAGTNKGIVQRIENGQIVNQAYQSFDVMPDSVSGSSKGFLSWAVLTEIGNEVVVEGVATSNSGVYIDPNSVPQEVSELMGN</sequence>
<dbReference type="AlphaFoldDB" id="A0A847EU26"/>
<evidence type="ECO:0000313" key="1">
    <source>
        <dbReference type="EMBL" id="NLE31300.1"/>
    </source>
</evidence>
<reference evidence="1 2" key="1">
    <citation type="journal article" date="2020" name="Biotechnol. Biofuels">
        <title>New insights from the biogas microbiome by comprehensive genome-resolved metagenomics of nearly 1600 species originating from multiple anaerobic digesters.</title>
        <authorList>
            <person name="Campanaro S."/>
            <person name="Treu L."/>
            <person name="Rodriguez-R L.M."/>
            <person name="Kovalovszki A."/>
            <person name="Ziels R.M."/>
            <person name="Maus I."/>
            <person name="Zhu X."/>
            <person name="Kougias P.G."/>
            <person name="Basile A."/>
            <person name="Luo G."/>
            <person name="Schluter A."/>
            <person name="Konstantinidis K.T."/>
            <person name="Angelidaki I."/>
        </authorList>
    </citation>
    <scope>NUCLEOTIDE SEQUENCE [LARGE SCALE GENOMIC DNA]</scope>
    <source>
        <strain evidence="1">AS06rmzACSIP_421</strain>
    </source>
</reference>